<evidence type="ECO:0000256" key="2">
    <source>
        <dbReference type="ARBA" id="ARBA00022692"/>
    </source>
</evidence>
<dbReference type="InterPro" id="IPR007016">
    <property type="entry name" value="O-antigen_ligase-rel_domated"/>
</dbReference>
<dbReference type="GO" id="GO:0016020">
    <property type="term" value="C:membrane"/>
    <property type="evidence" value="ECO:0007669"/>
    <property type="project" value="UniProtKB-SubCell"/>
</dbReference>
<feature type="domain" description="O-antigen ligase-related" evidence="5">
    <location>
        <begin position="5"/>
        <end position="75"/>
    </location>
</feature>
<keyword evidence="4" id="KW-0472">Membrane</keyword>
<evidence type="ECO:0000259" key="5">
    <source>
        <dbReference type="Pfam" id="PF04932"/>
    </source>
</evidence>
<organism evidence="6">
    <name type="scientific">marine sediment metagenome</name>
    <dbReference type="NCBI Taxonomy" id="412755"/>
    <lineage>
        <taxon>unclassified sequences</taxon>
        <taxon>metagenomes</taxon>
        <taxon>ecological metagenomes</taxon>
    </lineage>
</organism>
<keyword evidence="2" id="KW-0812">Transmembrane</keyword>
<dbReference type="InterPro" id="IPR051533">
    <property type="entry name" value="WaaL-like"/>
</dbReference>
<sequence length="75" mass="8782">MSILDEQDPSINTRILIWKNTLQMIQDNPILGSGIGTFKMNYLYYQSEFLKDNPYYVKYSGKAGEAHNEYLQIWA</sequence>
<dbReference type="EMBL" id="BART01025243">
    <property type="protein sequence ID" value="GAG98500.1"/>
    <property type="molecule type" value="Genomic_DNA"/>
</dbReference>
<proteinExistence type="predicted"/>
<evidence type="ECO:0000256" key="1">
    <source>
        <dbReference type="ARBA" id="ARBA00004141"/>
    </source>
</evidence>
<dbReference type="PANTHER" id="PTHR37422:SF13">
    <property type="entry name" value="LIPOPOLYSACCHARIDE BIOSYNTHESIS PROTEIN PA4999-RELATED"/>
    <property type="match status" value="1"/>
</dbReference>
<reference evidence="6" key="1">
    <citation type="journal article" date="2014" name="Front. Microbiol.">
        <title>High frequency of phylogenetically diverse reductive dehalogenase-homologous genes in deep subseafloor sedimentary metagenomes.</title>
        <authorList>
            <person name="Kawai M."/>
            <person name="Futagami T."/>
            <person name="Toyoda A."/>
            <person name="Takaki Y."/>
            <person name="Nishi S."/>
            <person name="Hori S."/>
            <person name="Arai W."/>
            <person name="Tsubouchi T."/>
            <person name="Morono Y."/>
            <person name="Uchiyama I."/>
            <person name="Ito T."/>
            <person name="Fujiyama A."/>
            <person name="Inagaki F."/>
            <person name="Takami H."/>
        </authorList>
    </citation>
    <scope>NUCLEOTIDE SEQUENCE</scope>
    <source>
        <strain evidence="6">Expedition CK06-06</strain>
    </source>
</reference>
<evidence type="ECO:0000313" key="6">
    <source>
        <dbReference type="EMBL" id="GAG98500.1"/>
    </source>
</evidence>
<gene>
    <name evidence="6" type="ORF">S01H4_45356</name>
</gene>
<comment type="subcellular location">
    <subcellularLocation>
        <location evidence="1">Membrane</location>
        <topology evidence="1">Multi-pass membrane protein</topology>
    </subcellularLocation>
</comment>
<dbReference type="AlphaFoldDB" id="X1BTZ0"/>
<feature type="non-terminal residue" evidence="6">
    <location>
        <position position="75"/>
    </location>
</feature>
<protein>
    <recommendedName>
        <fullName evidence="5">O-antigen ligase-related domain-containing protein</fullName>
    </recommendedName>
</protein>
<evidence type="ECO:0000256" key="3">
    <source>
        <dbReference type="ARBA" id="ARBA00022989"/>
    </source>
</evidence>
<dbReference type="PANTHER" id="PTHR37422">
    <property type="entry name" value="TEICHURONIC ACID BIOSYNTHESIS PROTEIN TUAE"/>
    <property type="match status" value="1"/>
</dbReference>
<keyword evidence="3" id="KW-1133">Transmembrane helix</keyword>
<evidence type="ECO:0000256" key="4">
    <source>
        <dbReference type="ARBA" id="ARBA00023136"/>
    </source>
</evidence>
<comment type="caution">
    <text evidence="6">The sequence shown here is derived from an EMBL/GenBank/DDBJ whole genome shotgun (WGS) entry which is preliminary data.</text>
</comment>
<name>X1BTZ0_9ZZZZ</name>
<accession>X1BTZ0</accession>
<dbReference type="Pfam" id="PF04932">
    <property type="entry name" value="Wzy_C"/>
    <property type="match status" value="1"/>
</dbReference>